<dbReference type="GO" id="GO:0007156">
    <property type="term" value="P:homophilic cell adhesion via plasma membrane adhesion molecules"/>
    <property type="evidence" value="ECO:0007669"/>
    <property type="project" value="TreeGrafter"/>
</dbReference>
<dbReference type="AlphaFoldDB" id="A0AAV4XZ87"/>
<dbReference type="SMART" id="SM00409">
    <property type="entry name" value="IG"/>
    <property type="match status" value="3"/>
</dbReference>
<dbReference type="InterPro" id="IPR013783">
    <property type="entry name" value="Ig-like_fold"/>
</dbReference>
<dbReference type="InterPro" id="IPR007110">
    <property type="entry name" value="Ig-like_dom"/>
</dbReference>
<evidence type="ECO:0000256" key="1">
    <source>
        <dbReference type="ARBA" id="ARBA00023319"/>
    </source>
</evidence>
<dbReference type="InterPro" id="IPR003598">
    <property type="entry name" value="Ig_sub2"/>
</dbReference>
<dbReference type="GO" id="GO:0098632">
    <property type="term" value="F:cell-cell adhesion mediator activity"/>
    <property type="evidence" value="ECO:0007669"/>
    <property type="project" value="TreeGrafter"/>
</dbReference>
<dbReference type="PANTHER" id="PTHR10075:SF100">
    <property type="entry name" value="FASCICLIN-2"/>
    <property type="match status" value="1"/>
</dbReference>
<feature type="domain" description="Ig-like" evidence="3">
    <location>
        <begin position="148"/>
        <end position="244"/>
    </location>
</feature>
<keyword evidence="5" id="KW-1185">Reference proteome</keyword>
<dbReference type="GO" id="GO:0070593">
    <property type="term" value="P:dendrite self-avoidance"/>
    <property type="evidence" value="ECO:0007669"/>
    <property type="project" value="TreeGrafter"/>
</dbReference>
<feature type="domain" description="Ig-like" evidence="3">
    <location>
        <begin position="251"/>
        <end position="288"/>
    </location>
</feature>
<dbReference type="SUPFAM" id="SSF48726">
    <property type="entry name" value="Immunoglobulin"/>
    <property type="match status" value="5"/>
</dbReference>
<dbReference type="SMART" id="SM00408">
    <property type="entry name" value="IGc2"/>
    <property type="match status" value="2"/>
</dbReference>
<feature type="compositionally biased region" description="Basic and acidic residues" evidence="2">
    <location>
        <begin position="358"/>
        <end position="376"/>
    </location>
</feature>
<reference evidence="4 5" key="1">
    <citation type="submission" date="2021-06" db="EMBL/GenBank/DDBJ databases">
        <title>Caerostris extrusa draft genome.</title>
        <authorList>
            <person name="Kono N."/>
            <person name="Arakawa K."/>
        </authorList>
    </citation>
    <scope>NUCLEOTIDE SEQUENCE [LARGE SCALE GENOMIC DNA]</scope>
</reference>
<dbReference type="GO" id="GO:0030424">
    <property type="term" value="C:axon"/>
    <property type="evidence" value="ECO:0007669"/>
    <property type="project" value="TreeGrafter"/>
</dbReference>
<dbReference type="PANTHER" id="PTHR10075">
    <property type="entry name" value="BASIGIN RELATED"/>
    <property type="match status" value="1"/>
</dbReference>
<dbReference type="Gene3D" id="2.60.40.10">
    <property type="entry name" value="Immunoglobulins"/>
    <property type="match status" value="4"/>
</dbReference>
<dbReference type="GO" id="GO:0007411">
    <property type="term" value="P:axon guidance"/>
    <property type="evidence" value="ECO:0007669"/>
    <property type="project" value="TreeGrafter"/>
</dbReference>
<sequence length="464" mass="52130">MSSNKKVSSLTIDPIIESSGGNYSCVVSNANGRDHFSVVLLVIAPQCGSKEPEDADVIENQNLDLKCTASGSPNPQIMWRKINHAHDDEFPSSQNLKTRNGSLLLEPVLKFHEGHYTCSADNGAGQTLKKTVAVTVRDFPKIQPFQFPQYIQIGYKNKHYVHDYTRNLKIQKAFEGEHVSIHCVATGFPPPNIRIWKLDEAEMKYFQNNVNGSLSFKPVHKSHEGKFSCEADNGVGSPLRKIISLVVHVPPSWIKEPQDVETVEGHKSVFICLASGSPSPKVMWRKIGMLEKETFIYQDFIETMATELYRIFNPTSRRGRLLRVRGSQWNWREFDKSSSSYSSRESQDTALPVSPEHSTGRQDERHLHDHGGDKRQQCTSGTRALMKHPKNNIVTTISKSNQSTANAHLLLNHVLKSHSGKYVSPVQWVSEPVNREVLLGENVKFSCSASGFPAPTIKMEENIR</sequence>
<accession>A0AAV4XZ87</accession>
<evidence type="ECO:0000256" key="2">
    <source>
        <dbReference type="SAM" id="MobiDB-lite"/>
    </source>
</evidence>
<dbReference type="InterPro" id="IPR036179">
    <property type="entry name" value="Ig-like_dom_sf"/>
</dbReference>
<dbReference type="EMBL" id="BPLR01018538">
    <property type="protein sequence ID" value="GIZ00407.1"/>
    <property type="molecule type" value="Genomic_DNA"/>
</dbReference>
<proteinExistence type="predicted"/>
<dbReference type="Pfam" id="PF13927">
    <property type="entry name" value="Ig_3"/>
    <property type="match status" value="2"/>
</dbReference>
<comment type="caution">
    <text evidence="4">The sequence shown here is derived from an EMBL/GenBank/DDBJ whole genome shotgun (WGS) entry which is preliminary data.</text>
</comment>
<evidence type="ECO:0000259" key="3">
    <source>
        <dbReference type="PROSITE" id="PS50835"/>
    </source>
</evidence>
<dbReference type="InterPro" id="IPR003599">
    <property type="entry name" value="Ig_sub"/>
</dbReference>
<protein>
    <submittedName>
        <fullName evidence="4">Down syndrome cell adhesion molecule-like protein Dscam2</fullName>
    </submittedName>
</protein>
<evidence type="ECO:0000313" key="5">
    <source>
        <dbReference type="Proteomes" id="UP001054945"/>
    </source>
</evidence>
<dbReference type="Proteomes" id="UP001054945">
    <property type="component" value="Unassembled WGS sequence"/>
</dbReference>
<feature type="domain" description="Ig-like" evidence="3">
    <location>
        <begin position="45"/>
        <end position="135"/>
    </location>
</feature>
<feature type="region of interest" description="Disordered" evidence="2">
    <location>
        <begin position="339"/>
        <end position="379"/>
    </location>
</feature>
<evidence type="ECO:0000313" key="4">
    <source>
        <dbReference type="EMBL" id="GIZ00407.1"/>
    </source>
</evidence>
<dbReference type="GO" id="GO:0005886">
    <property type="term" value="C:plasma membrane"/>
    <property type="evidence" value="ECO:0007669"/>
    <property type="project" value="TreeGrafter"/>
</dbReference>
<dbReference type="PROSITE" id="PS50835">
    <property type="entry name" value="IG_LIKE"/>
    <property type="match status" value="3"/>
</dbReference>
<name>A0AAV4XZ87_CAEEX</name>
<gene>
    <name evidence="4" type="primary">Dscam2</name>
    <name evidence="4" type="ORF">CEXT_317481</name>
</gene>
<keyword evidence="1" id="KW-0393">Immunoglobulin domain</keyword>
<organism evidence="4 5">
    <name type="scientific">Caerostris extrusa</name>
    <name type="common">Bark spider</name>
    <name type="synonym">Caerostris bankana</name>
    <dbReference type="NCBI Taxonomy" id="172846"/>
    <lineage>
        <taxon>Eukaryota</taxon>
        <taxon>Metazoa</taxon>
        <taxon>Ecdysozoa</taxon>
        <taxon>Arthropoda</taxon>
        <taxon>Chelicerata</taxon>
        <taxon>Arachnida</taxon>
        <taxon>Araneae</taxon>
        <taxon>Araneomorphae</taxon>
        <taxon>Entelegynae</taxon>
        <taxon>Araneoidea</taxon>
        <taxon>Araneidae</taxon>
        <taxon>Caerostris</taxon>
    </lineage>
</organism>